<dbReference type="PROSITE" id="PS50110">
    <property type="entry name" value="RESPONSE_REGULATORY"/>
    <property type="match status" value="1"/>
</dbReference>
<dbReference type="KEGG" id="ares:IWH25_17600"/>
<dbReference type="InterPro" id="IPR036388">
    <property type="entry name" value="WH-like_DNA-bd_sf"/>
</dbReference>
<dbReference type="InterPro" id="IPR011006">
    <property type="entry name" value="CheY-like_superfamily"/>
</dbReference>
<dbReference type="GO" id="GO:0006355">
    <property type="term" value="P:regulation of DNA-templated transcription"/>
    <property type="evidence" value="ECO:0007669"/>
    <property type="project" value="InterPro"/>
</dbReference>
<keyword evidence="13" id="KW-1185">Reference proteome</keyword>
<dbReference type="CDD" id="cd00383">
    <property type="entry name" value="trans_reg_C"/>
    <property type="match status" value="1"/>
</dbReference>
<evidence type="ECO:0000259" key="10">
    <source>
        <dbReference type="PROSITE" id="PS50110"/>
    </source>
</evidence>
<dbReference type="SMART" id="SM00448">
    <property type="entry name" value="REC"/>
    <property type="match status" value="1"/>
</dbReference>
<keyword evidence="7" id="KW-0804">Transcription</keyword>
<dbReference type="InterPro" id="IPR001867">
    <property type="entry name" value="OmpR/PhoB-type_DNA-bd"/>
</dbReference>
<evidence type="ECO:0000256" key="7">
    <source>
        <dbReference type="ARBA" id="ARBA00023163"/>
    </source>
</evidence>
<dbReference type="GO" id="GO:0005829">
    <property type="term" value="C:cytosol"/>
    <property type="evidence" value="ECO:0007669"/>
    <property type="project" value="TreeGrafter"/>
</dbReference>
<reference evidence="12" key="1">
    <citation type="submission" date="2020-11" db="EMBL/GenBank/DDBJ databases">
        <title>Azospira restricta DSM 18626 genome sequence.</title>
        <authorList>
            <person name="Moe W.M."/>
        </authorList>
    </citation>
    <scope>NUCLEOTIDE SEQUENCE</scope>
    <source>
        <strain evidence="12">DSM 18626</strain>
    </source>
</reference>
<dbReference type="Proteomes" id="UP000663444">
    <property type="component" value="Chromosome"/>
</dbReference>
<sequence length="236" mass="26160">MNTRILLVEDDDRLAELTAEYLRKNGFDVDIEARGDAAETRILAARPDLVVLDIMLPGQDGFAVCRAVRPHYDGIILMLTARDEDIDQILGLELGADDYITKPVPPRVLLARIKALLRRAAPAAGEEGAEGGGDSLTFGNFRISQQTRSATLAGEAIDLTTAEFDLLWLLARHAGSILSRDDLLQQLRGIGFDGLDRSIDARISRLRKKLNDDPDNPTRIKTVRGKGYLFSRHDWQ</sequence>
<dbReference type="GO" id="GO:0000976">
    <property type="term" value="F:transcription cis-regulatory region binding"/>
    <property type="evidence" value="ECO:0007669"/>
    <property type="project" value="TreeGrafter"/>
</dbReference>
<dbReference type="SUPFAM" id="SSF46894">
    <property type="entry name" value="C-terminal effector domain of the bipartite response regulators"/>
    <property type="match status" value="1"/>
</dbReference>
<dbReference type="PROSITE" id="PS51755">
    <property type="entry name" value="OMPR_PHOB"/>
    <property type="match status" value="1"/>
</dbReference>
<evidence type="ECO:0000256" key="4">
    <source>
        <dbReference type="ARBA" id="ARBA00023012"/>
    </source>
</evidence>
<evidence type="ECO:0000256" key="8">
    <source>
        <dbReference type="PROSITE-ProRule" id="PRU00169"/>
    </source>
</evidence>
<dbReference type="Gene3D" id="6.10.250.690">
    <property type="match status" value="1"/>
</dbReference>
<feature type="domain" description="Response regulatory" evidence="10">
    <location>
        <begin position="4"/>
        <end position="117"/>
    </location>
</feature>
<dbReference type="InterPro" id="IPR016032">
    <property type="entry name" value="Sig_transdc_resp-reg_C-effctor"/>
</dbReference>
<gene>
    <name evidence="12" type="ORF">IWH25_17600</name>
</gene>
<feature type="DNA-binding region" description="OmpR/PhoB-type" evidence="9">
    <location>
        <begin position="133"/>
        <end position="232"/>
    </location>
</feature>
<dbReference type="PANTHER" id="PTHR48111:SF47">
    <property type="entry name" value="TRANSCRIPTIONAL REGULATORY PROTEIN RSTA"/>
    <property type="match status" value="1"/>
</dbReference>
<keyword evidence="5" id="KW-0805">Transcription regulation</keyword>
<dbReference type="AlphaFoldDB" id="A0A974PYY2"/>
<dbReference type="GO" id="GO:0000156">
    <property type="term" value="F:phosphorelay response regulator activity"/>
    <property type="evidence" value="ECO:0007669"/>
    <property type="project" value="TreeGrafter"/>
</dbReference>
<comment type="subcellular location">
    <subcellularLocation>
        <location evidence="1">Cytoplasm</location>
    </subcellularLocation>
</comment>
<dbReference type="InterPro" id="IPR039420">
    <property type="entry name" value="WalR-like"/>
</dbReference>
<evidence type="ECO:0000259" key="11">
    <source>
        <dbReference type="PROSITE" id="PS51755"/>
    </source>
</evidence>
<name>A0A974PYY2_9RHOO</name>
<protein>
    <submittedName>
        <fullName evidence="12">Winged helix-turn-helix domain-containing protein</fullName>
    </submittedName>
</protein>
<accession>A0A974PYY2</accession>
<dbReference type="FunFam" id="3.40.50.2300:FF:000001">
    <property type="entry name" value="DNA-binding response regulator PhoB"/>
    <property type="match status" value="1"/>
</dbReference>
<dbReference type="SMART" id="SM00862">
    <property type="entry name" value="Trans_reg_C"/>
    <property type="match status" value="1"/>
</dbReference>
<dbReference type="FunFam" id="1.10.10.10:FF:000099">
    <property type="entry name" value="Two-component system response regulator TorR"/>
    <property type="match status" value="1"/>
</dbReference>
<evidence type="ECO:0000256" key="9">
    <source>
        <dbReference type="PROSITE-ProRule" id="PRU01091"/>
    </source>
</evidence>
<feature type="modified residue" description="4-aspartylphosphate" evidence="8">
    <location>
        <position position="53"/>
    </location>
</feature>
<keyword evidence="3 8" id="KW-0597">Phosphoprotein</keyword>
<dbReference type="Gene3D" id="1.10.10.10">
    <property type="entry name" value="Winged helix-like DNA-binding domain superfamily/Winged helix DNA-binding domain"/>
    <property type="match status" value="1"/>
</dbReference>
<keyword evidence="4" id="KW-0902">Two-component regulatory system</keyword>
<evidence type="ECO:0000313" key="12">
    <source>
        <dbReference type="EMBL" id="QRJ63530.1"/>
    </source>
</evidence>
<evidence type="ECO:0000256" key="3">
    <source>
        <dbReference type="ARBA" id="ARBA00022553"/>
    </source>
</evidence>
<evidence type="ECO:0000256" key="1">
    <source>
        <dbReference type="ARBA" id="ARBA00004496"/>
    </source>
</evidence>
<dbReference type="Gene3D" id="3.40.50.2300">
    <property type="match status" value="1"/>
</dbReference>
<dbReference type="EMBL" id="CP064781">
    <property type="protein sequence ID" value="QRJ63530.1"/>
    <property type="molecule type" value="Genomic_DNA"/>
</dbReference>
<feature type="domain" description="OmpR/PhoB-type" evidence="11">
    <location>
        <begin position="133"/>
        <end position="232"/>
    </location>
</feature>
<organism evidence="12 13">
    <name type="scientific">Azospira restricta</name>
    <dbReference type="NCBI Taxonomy" id="404405"/>
    <lineage>
        <taxon>Bacteria</taxon>
        <taxon>Pseudomonadati</taxon>
        <taxon>Pseudomonadota</taxon>
        <taxon>Betaproteobacteria</taxon>
        <taxon>Rhodocyclales</taxon>
        <taxon>Rhodocyclaceae</taxon>
        <taxon>Azospira</taxon>
    </lineage>
</organism>
<dbReference type="Pfam" id="PF00486">
    <property type="entry name" value="Trans_reg_C"/>
    <property type="match status" value="1"/>
</dbReference>
<dbReference type="GO" id="GO:0032993">
    <property type="term" value="C:protein-DNA complex"/>
    <property type="evidence" value="ECO:0007669"/>
    <property type="project" value="TreeGrafter"/>
</dbReference>
<dbReference type="InterPro" id="IPR001789">
    <property type="entry name" value="Sig_transdc_resp-reg_receiver"/>
</dbReference>
<proteinExistence type="predicted"/>
<evidence type="ECO:0000256" key="2">
    <source>
        <dbReference type="ARBA" id="ARBA00022490"/>
    </source>
</evidence>
<evidence type="ECO:0000256" key="6">
    <source>
        <dbReference type="ARBA" id="ARBA00023125"/>
    </source>
</evidence>
<dbReference type="RefSeq" id="WP_275403825.1">
    <property type="nucleotide sequence ID" value="NZ_CP064781.1"/>
</dbReference>
<dbReference type="SUPFAM" id="SSF52172">
    <property type="entry name" value="CheY-like"/>
    <property type="match status" value="1"/>
</dbReference>
<dbReference type="Pfam" id="PF00072">
    <property type="entry name" value="Response_reg"/>
    <property type="match status" value="1"/>
</dbReference>
<dbReference type="PANTHER" id="PTHR48111">
    <property type="entry name" value="REGULATOR OF RPOS"/>
    <property type="match status" value="1"/>
</dbReference>
<keyword evidence="6 9" id="KW-0238">DNA-binding</keyword>
<evidence type="ECO:0000313" key="13">
    <source>
        <dbReference type="Proteomes" id="UP000663444"/>
    </source>
</evidence>
<keyword evidence="2" id="KW-0963">Cytoplasm</keyword>
<evidence type="ECO:0000256" key="5">
    <source>
        <dbReference type="ARBA" id="ARBA00023015"/>
    </source>
</evidence>